<dbReference type="GO" id="GO:0005524">
    <property type="term" value="F:ATP binding"/>
    <property type="evidence" value="ECO:0007669"/>
    <property type="project" value="InterPro"/>
</dbReference>
<dbReference type="PANTHER" id="PTHR13710:SF120">
    <property type="entry name" value="BIFUNCTIONAL 3'-5' EXONUCLEASE_ATP-DEPENDENT HELICASE WRN"/>
    <property type="match status" value="1"/>
</dbReference>
<dbReference type="GO" id="GO:0009378">
    <property type="term" value="F:four-way junction helicase activity"/>
    <property type="evidence" value="ECO:0007669"/>
    <property type="project" value="TreeGrafter"/>
</dbReference>
<name>A0AAD7CRG1_MYCRO</name>
<dbReference type="GO" id="GO:0005694">
    <property type="term" value="C:chromosome"/>
    <property type="evidence" value="ECO:0007669"/>
    <property type="project" value="TreeGrafter"/>
</dbReference>
<evidence type="ECO:0000313" key="4">
    <source>
        <dbReference type="Proteomes" id="UP001221757"/>
    </source>
</evidence>
<gene>
    <name evidence="3" type="ORF">B0H17DRAFT_954701</name>
</gene>
<dbReference type="GO" id="GO:0043138">
    <property type="term" value="F:3'-5' DNA helicase activity"/>
    <property type="evidence" value="ECO:0007669"/>
    <property type="project" value="TreeGrafter"/>
</dbReference>
<reference evidence="3" key="1">
    <citation type="submission" date="2023-03" db="EMBL/GenBank/DDBJ databases">
        <title>Massive genome expansion in bonnet fungi (Mycena s.s.) driven by repeated elements and novel gene families across ecological guilds.</title>
        <authorList>
            <consortium name="Lawrence Berkeley National Laboratory"/>
            <person name="Harder C.B."/>
            <person name="Miyauchi S."/>
            <person name="Viragh M."/>
            <person name="Kuo A."/>
            <person name="Thoen E."/>
            <person name="Andreopoulos B."/>
            <person name="Lu D."/>
            <person name="Skrede I."/>
            <person name="Drula E."/>
            <person name="Henrissat B."/>
            <person name="Morin E."/>
            <person name="Kohler A."/>
            <person name="Barry K."/>
            <person name="LaButti K."/>
            <person name="Morin E."/>
            <person name="Salamov A."/>
            <person name="Lipzen A."/>
            <person name="Mereny Z."/>
            <person name="Hegedus B."/>
            <person name="Baldrian P."/>
            <person name="Stursova M."/>
            <person name="Weitz H."/>
            <person name="Taylor A."/>
            <person name="Grigoriev I.V."/>
            <person name="Nagy L.G."/>
            <person name="Martin F."/>
            <person name="Kauserud H."/>
        </authorList>
    </citation>
    <scope>NUCLEOTIDE SEQUENCE</scope>
    <source>
        <strain evidence="3">CBHHK067</strain>
    </source>
</reference>
<keyword evidence="3" id="KW-0378">Hydrolase</keyword>
<dbReference type="Proteomes" id="UP001221757">
    <property type="component" value="Unassembled WGS sequence"/>
</dbReference>
<dbReference type="Gene3D" id="3.40.50.300">
    <property type="entry name" value="P-loop containing nucleotide triphosphate hydrolases"/>
    <property type="match status" value="1"/>
</dbReference>
<dbReference type="InterPro" id="IPR027417">
    <property type="entry name" value="P-loop_NTPase"/>
</dbReference>
<protein>
    <submittedName>
        <fullName evidence="3">P-loop containing nucleoside triphosphate hydrolase protein</fullName>
    </submittedName>
</protein>
<dbReference type="SMART" id="SM00487">
    <property type="entry name" value="DEXDc"/>
    <property type="match status" value="1"/>
</dbReference>
<dbReference type="Pfam" id="PF00270">
    <property type="entry name" value="DEAD"/>
    <property type="match status" value="1"/>
</dbReference>
<accession>A0AAD7CRG1</accession>
<comment type="similarity">
    <text evidence="1">Belongs to the helicase family. RecQ subfamily.</text>
</comment>
<dbReference type="InterPro" id="IPR014001">
    <property type="entry name" value="Helicase_ATP-bd"/>
</dbReference>
<evidence type="ECO:0000259" key="2">
    <source>
        <dbReference type="PROSITE" id="PS51192"/>
    </source>
</evidence>
<dbReference type="GO" id="GO:0003676">
    <property type="term" value="F:nucleic acid binding"/>
    <property type="evidence" value="ECO:0007669"/>
    <property type="project" value="InterPro"/>
</dbReference>
<comment type="caution">
    <text evidence="3">The sequence shown here is derived from an EMBL/GenBank/DDBJ whole genome shotgun (WGS) entry which is preliminary data.</text>
</comment>
<dbReference type="GO" id="GO:0016787">
    <property type="term" value="F:hydrolase activity"/>
    <property type="evidence" value="ECO:0007669"/>
    <property type="project" value="UniProtKB-KW"/>
</dbReference>
<evidence type="ECO:0000313" key="3">
    <source>
        <dbReference type="EMBL" id="KAJ7659489.1"/>
    </source>
</evidence>
<dbReference type="InterPro" id="IPR011545">
    <property type="entry name" value="DEAD/DEAH_box_helicase_dom"/>
</dbReference>
<dbReference type="GO" id="GO:0000724">
    <property type="term" value="P:double-strand break repair via homologous recombination"/>
    <property type="evidence" value="ECO:0007669"/>
    <property type="project" value="TreeGrafter"/>
</dbReference>
<organism evidence="3 4">
    <name type="scientific">Mycena rosella</name>
    <name type="common">Pink bonnet</name>
    <name type="synonym">Agaricus rosellus</name>
    <dbReference type="NCBI Taxonomy" id="1033263"/>
    <lineage>
        <taxon>Eukaryota</taxon>
        <taxon>Fungi</taxon>
        <taxon>Dikarya</taxon>
        <taxon>Basidiomycota</taxon>
        <taxon>Agaricomycotina</taxon>
        <taxon>Agaricomycetes</taxon>
        <taxon>Agaricomycetidae</taxon>
        <taxon>Agaricales</taxon>
        <taxon>Marasmiineae</taxon>
        <taxon>Mycenaceae</taxon>
        <taxon>Mycena</taxon>
    </lineage>
</organism>
<evidence type="ECO:0000256" key="1">
    <source>
        <dbReference type="ARBA" id="ARBA00005446"/>
    </source>
</evidence>
<dbReference type="PANTHER" id="PTHR13710">
    <property type="entry name" value="DNA HELICASE RECQ FAMILY MEMBER"/>
    <property type="match status" value="1"/>
</dbReference>
<keyword evidence="4" id="KW-1185">Reference proteome</keyword>
<sequence>MAPSRGRKWQTERGRTTIQQIVATKIPQWAGGLRDWQVTVIAWILDGEDVLCITATGDGKSALFAVPILVLLEVAKNPATYPGFWDQKRRTPVGLVIAPTKGLSANIIYELQALGIPALACTREALADARKVGRNIAAEIASCRWPIVCVDPEQLMNKLWEFITNCQDFRDNISFTSVDEAHLIDEWGGGEFRPSFRHLGNFVRGRLPPHVSLSALTATLMPGAPTRTVCRSLGFQTGAFHLKRKTIIYCATIELCWRVYIFLLRLLPPGPRRLTRVRLYHAMCWPDENEPM</sequence>
<feature type="domain" description="Helicase ATP-binding" evidence="2">
    <location>
        <begin position="41"/>
        <end position="220"/>
    </location>
</feature>
<dbReference type="AlphaFoldDB" id="A0AAD7CRG1"/>
<proteinExistence type="inferred from homology"/>
<dbReference type="EMBL" id="JARKIE010000269">
    <property type="protein sequence ID" value="KAJ7659489.1"/>
    <property type="molecule type" value="Genomic_DNA"/>
</dbReference>
<dbReference type="GO" id="GO:0005634">
    <property type="term" value="C:nucleus"/>
    <property type="evidence" value="ECO:0007669"/>
    <property type="project" value="TreeGrafter"/>
</dbReference>
<dbReference type="SUPFAM" id="SSF52540">
    <property type="entry name" value="P-loop containing nucleoside triphosphate hydrolases"/>
    <property type="match status" value="1"/>
</dbReference>
<dbReference type="PROSITE" id="PS51192">
    <property type="entry name" value="HELICASE_ATP_BIND_1"/>
    <property type="match status" value="1"/>
</dbReference>
<dbReference type="GO" id="GO:0005737">
    <property type="term" value="C:cytoplasm"/>
    <property type="evidence" value="ECO:0007669"/>
    <property type="project" value="TreeGrafter"/>
</dbReference>